<name>A0ABQ3HR01_9SPHI</name>
<sequence>MEFLLKFILIFFLVFYGVKFLFRLLMPIALRKLSERLMGKAAEQAQQGAGQGNYQYQQRNPFDQFKQAQGHARRGQEGKITVDYVPSEDAKQRRGPQTAGEFVDFEEIKK</sequence>
<keyword evidence="2" id="KW-0472">Membrane</keyword>
<protein>
    <recommendedName>
        <fullName evidence="5">DUF4834 domain-containing protein</fullName>
    </recommendedName>
</protein>
<dbReference type="EMBL" id="BNAF01000002">
    <property type="protein sequence ID" value="GHE23710.1"/>
    <property type="molecule type" value="Genomic_DNA"/>
</dbReference>
<dbReference type="Pfam" id="PF16118">
    <property type="entry name" value="DUF4834"/>
    <property type="match status" value="1"/>
</dbReference>
<keyword evidence="4" id="KW-1185">Reference proteome</keyword>
<evidence type="ECO:0000256" key="1">
    <source>
        <dbReference type="SAM" id="MobiDB-lite"/>
    </source>
</evidence>
<keyword evidence="2" id="KW-0812">Transmembrane</keyword>
<evidence type="ECO:0000256" key="2">
    <source>
        <dbReference type="SAM" id="Phobius"/>
    </source>
</evidence>
<evidence type="ECO:0000313" key="3">
    <source>
        <dbReference type="EMBL" id="GHE23710.1"/>
    </source>
</evidence>
<organism evidence="3 4">
    <name type="scientific">Sphingobacterium griseoflavum</name>
    <dbReference type="NCBI Taxonomy" id="1474952"/>
    <lineage>
        <taxon>Bacteria</taxon>
        <taxon>Pseudomonadati</taxon>
        <taxon>Bacteroidota</taxon>
        <taxon>Sphingobacteriia</taxon>
        <taxon>Sphingobacteriales</taxon>
        <taxon>Sphingobacteriaceae</taxon>
        <taxon>Sphingobacterium</taxon>
    </lineage>
</organism>
<evidence type="ECO:0000313" key="4">
    <source>
        <dbReference type="Proteomes" id="UP000620550"/>
    </source>
</evidence>
<dbReference type="RefSeq" id="WP_189625210.1">
    <property type="nucleotide sequence ID" value="NZ_BNAF01000002.1"/>
</dbReference>
<proteinExistence type="predicted"/>
<dbReference type="InterPro" id="IPR032272">
    <property type="entry name" value="DUF4834"/>
</dbReference>
<comment type="caution">
    <text evidence="3">The sequence shown here is derived from an EMBL/GenBank/DDBJ whole genome shotgun (WGS) entry which is preliminary data.</text>
</comment>
<reference evidence="4" key="1">
    <citation type="journal article" date="2019" name="Int. J. Syst. Evol. Microbiol.">
        <title>The Global Catalogue of Microorganisms (GCM) 10K type strain sequencing project: providing services to taxonomists for standard genome sequencing and annotation.</title>
        <authorList>
            <consortium name="The Broad Institute Genomics Platform"/>
            <consortium name="The Broad Institute Genome Sequencing Center for Infectious Disease"/>
            <person name="Wu L."/>
            <person name="Ma J."/>
        </authorList>
    </citation>
    <scope>NUCLEOTIDE SEQUENCE [LARGE SCALE GENOMIC DNA]</scope>
    <source>
        <strain evidence="4">CGMCC 1.12966</strain>
    </source>
</reference>
<feature type="region of interest" description="Disordered" evidence="1">
    <location>
        <begin position="83"/>
        <end position="110"/>
    </location>
</feature>
<evidence type="ECO:0008006" key="5">
    <source>
        <dbReference type="Google" id="ProtNLM"/>
    </source>
</evidence>
<accession>A0ABQ3HR01</accession>
<dbReference type="Proteomes" id="UP000620550">
    <property type="component" value="Unassembled WGS sequence"/>
</dbReference>
<gene>
    <name evidence="3" type="ORF">GCM10017764_06780</name>
</gene>
<feature type="transmembrane region" description="Helical" evidence="2">
    <location>
        <begin position="6"/>
        <end position="30"/>
    </location>
</feature>
<keyword evidence="2" id="KW-1133">Transmembrane helix</keyword>